<dbReference type="PANTHER" id="PTHR34351">
    <property type="entry name" value="SLR1927 PROTEIN-RELATED"/>
    <property type="match status" value="1"/>
</dbReference>
<feature type="domain" description="DUF58" evidence="2">
    <location>
        <begin position="195"/>
        <end position="367"/>
    </location>
</feature>
<dbReference type="EMBL" id="CP063196">
    <property type="protein sequence ID" value="UOE18528.1"/>
    <property type="molecule type" value="Genomic_DNA"/>
</dbReference>
<dbReference type="AlphaFoldDB" id="A0AA97LUR5"/>
<keyword evidence="1" id="KW-0812">Transmembrane</keyword>
<evidence type="ECO:0000256" key="1">
    <source>
        <dbReference type="SAM" id="Phobius"/>
    </source>
</evidence>
<dbReference type="KEGG" id="thao:NI17_017110"/>
<evidence type="ECO:0000313" key="4">
    <source>
        <dbReference type="Proteomes" id="UP000265719"/>
    </source>
</evidence>
<dbReference type="RefSeq" id="WP_068688098.1">
    <property type="nucleotide sequence ID" value="NZ_CP063196.1"/>
</dbReference>
<sequence length="381" mass="39591">MPTARGRLAAAGGLVLCVLGTLLGYRGVALLGALALLAVAGAALFVLGSRPTRVAVRRRVPLARTEPGRTVTVRLTVEGAGRAGPVRLRERVAGPGEEDEIVLTPTDLDPPGTGRLGAAYRLEPSLRGVVELGPLRVERTDALGLAAAGGRSGTVDRVLVHPRWRRLRALPTGHASTPDSVRGGGHVGGPTFRALRDYVPGDDIRHVHWRSTARSGRLLVREYSDTSDTRLTLLLDDRAAGGRERLDATAEAAACVAATAVLSRLPCDLVLASGPGADGGAGLPAVLDLLAAAAPAPNADLAAALRSLRPRSGGGAVVLVSDTLREADLREFAALRDRFPRLVAAAVGPDPRPGEVAGVTLVTARDAAEFDKVWNGAPWTR</sequence>
<feature type="transmembrane region" description="Helical" evidence="1">
    <location>
        <begin position="30"/>
        <end position="49"/>
    </location>
</feature>
<accession>A0AA97LUR5</accession>
<dbReference type="Proteomes" id="UP000265719">
    <property type="component" value="Chromosome"/>
</dbReference>
<organism evidence="3 4">
    <name type="scientific">Thermobifida halotolerans</name>
    <dbReference type="NCBI Taxonomy" id="483545"/>
    <lineage>
        <taxon>Bacteria</taxon>
        <taxon>Bacillati</taxon>
        <taxon>Actinomycetota</taxon>
        <taxon>Actinomycetes</taxon>
        <taxon>Streptosporangiales</taxon>
        <taxon>Nocardiopsidaceae</taxon>
        <taxon>Thermobifida</taxon>
    </lineage>
</organism>
<dbReference type="Pfam" id="PF01882">
    <property type="entry name" value="DUF58"/>
    <property type="match status" value="1"/>
</dbReference>
<evidence type="ECO:0000259" key="2">
    <source>
        <dbReference type="Pfam" id="PF01882"/>
    </source>
</evidence>
<protein>
    <submittedName>
        <fullName evidence="3">DUF58 domain-containing protein</fullName>
    </submittedName>
</protein>
<gene>
    <name evidence="3" type="ORF">NI17_017110</name>
</gene>
<dbReference type="PANTHER" id="PTHR34351:SF1">
    <property type="entry name" value="SLR1927 PROTEIN"/>
    <property type="match status" value="1"/>
</dbReference>
<dbReference type="InterPro" id="IPR002881">
    <property type="entry name" value="DUF58"/>
</dbReference>
<name>A0AA97LUR5_9ACTN</name>
<evidence type="ECO:0000313" key="3">
    <source>
        <dbReference type="EMBL" id="UOE18528.1"/>
    </source>
</evidence>
<reference evidence="3" key="1">
    <citation type="submission" date="2020-10" db="EMBL/GenBank/DDBJ databases">
        <title>De novo genome project of the cellulose decomposer Thermobifida halotolerans type strain.</title>
        <authorList>
            <person name="Nagy I."/>
            <person name="Horvath B."/>
            <person name="Kukolya J."/>
            <person name="Nagy I."/>
            <person name="Orsini M."/>
        </authorList>
    </citation>
    <scope>NUCLEOTIDE SEQUENCE</scope>
    <source>
        <strain evidence="3">DSM 44931</strain>
    </source>
</reference>
<keyword evidence="1" id="KW-0472">Membrane</keyword>
<keyword evidence="1" id="KW-1133">Transmembrane helix</keyword>
<keyword evidence="4" id="KW-1185">Reference proteome</keyword>
<proteinExistence type="predicted"/>